<evidence type="ECO:0000313" key="3">
    <source>
        <dbReference type="Proteomes" id="UP000260680"/>
    </source>
</evidence>
<organism evidence="2 3">
    <name type="scientific">Lacrimispora amygdalina</name>
    <dbReference type="NCBI Taxonomy" id="253257"/>
    <lineage>
        <taxon>Bacteria</taxon>
        <taxon>Bacillati</taxon>
        <taxon>Bacillota</taxon>
        <taxon>Clostridia</taxon>
        <taxon>Lachnospirales</taxon>
        <taxon>Lachnospiraceae</taxon>
        <taxon>Lacrimispora</taxon>
    </lineage>
</organism>
<evidence type="ECO:0000259" key="1">
    <source>
        <dbReference type="Pfam" id="PF00881"/>
    </source>
</evidence>
<dbReference type="RefSeq" id="WP_117418889.1">
    <property type="nucleotide sequence ID" value="NZ_QOHO01000071.1"/>
</dbReference>
<dbReference type="Pfam" id="PF00881">
    <property type="entry name" value="Nitroreductase"/>
    <property type="match status" value="1"/>
</dbReference>
<dbReference type="GO" id="GO:0016491">
    <property type="term" value="F:oxidoreductase activity"/>
    <property type="evidence" value="ECO:0007669"/>
    <property type="project" value="InterPro"/>
</dbReference>
<dbReference type="InterPro" id="IPR000415">
    <property type="entry name" value="Nitroreductase-like"/>
</dbReference>
<feature type="domain" description="Nitroreductase" evidence="1">
    <location>
        <begin position="142"/>
        <end position="310"/>
    </location>
</feature>
<evidence type="ECO:0000313" key="2">
    <source>
        <dbReference type="EMBL" id="RFZ76923.1"/>
    </source>
</evidence>
<dbReference type="PANTHER" id="PTHR43745:SF2">
    <property type="entry name" value="NITROREDUCTASE MJ1384-RELATED"/>
    <property type="match status" value="1"/>
</dbReference>
<proteinExistence type="predicted"/>
<protein>
    <submittedName>
        <fullName evidence="2">SagB/ThcOx family dehydrogenase</fullName>
    </submittedName>
</protein>
<dbReference type="Gene3D" id="3.40.109.10">
    <property type="entry name" value="NADH Oxidase"/>
    <property type="match status" value="1"/>
</dbReference>
<dbReference type="NCBIfam" id="TIGR03605">
    <property type="entry name" value="antibiot_sagB"/>
    <property type="match status" value="1"/>
</dbReference>
<dbReference type="EMBL" id="QOHO01000071">
    <property type="protein sequence ID" value="RFZ76923.1"/>
    <property type="molecule type" value="Genomic_DNA"/>
</dbReference>
<gene>
    <name evidence="2" type="ORF">DS742_20825</name>
</gene>
<name>A0A3E2N7E6_9FIRM</name>
<dbReference type="CDD" id="cd02142">
    <property type="entry name" value="McbC_SagB-like_oxidoreductase"/>
    <property type="match status" value="1"/>
</dbReference>
<comment type="caution">
    <text evidence="2">The sequence shown here is derived from an EMBL/GenBank/DDBJ whole genome shotgun (WGS) entry which is preliminary data.</text>
</comment>
<dbReference type="InterPro" id="IPR052544">
    <property type="entry name" value="Bacteriocin_Proc_Enz"/>
</dbReference>
<dbReference type="OrthoDB" id="9801593at2"/>
<sequence>MNEMYYWSPGVQFCVKDEELYVERFRYGRQAAQFFPEFYYLTQFGARTEDLEKRFETENRSLLKNLIQDFMKKKILVCSVITPKELFHSQTRLFQNDYPETIKFVKEELEEFKLEQSGRQLVKEGLTYILKDSDYCNDIICRETVRRFSKKAISFHSFSRILGSMQNREDRRSTRYYPSAGGLFPVDVYVFVKSGRVEGVEQGLYYYNPVINGITLVDEGDNITIKSQFITNQEIFAGSAFTIYFLYNARCSMPKYSGMGYYYGILDCGIMTGLITRVSVEEGIGTCSIGDMLYGKIESCFHLNKDQIFLHSMECGYKDETESEQSKENE</sequence>
<dbReference type="PANTHER" id="PTHR43745">
    <property type="entry name" value="NITROREDUCTASE MJ1384-RELATED"/>
    <property type="match status" value="1"/>
</dbReference>
<dbReference type="SUPFAM" id="SSF55469">
    <property type="entry name" value="FMN-dependent nitroreductase-like"/>
    <property type="match status" value="1"/>
</dbReference>
<accession>A0A3E2N7E6</accession>
<reference evidence="2 3" key="1">
    <citation type="submission" date="2018-07" db="EMBL/GenBank/DDBJ databases">
        <title>New species, Clostridium PI-S10-A1B.</title>
        <authorList>
            <person name="Krishna G."/>
            <person name="Summeta K."/>
            <person name="Shikha S."/>
            <person name="Prabhu P.B."/>
            <person name="Suresh K."/>
        </authorList>
    </citation>
    <scope>NUCLEOTIDE SEQUENCE [LARGE SCALE GENOMIC DNA]</scope>
    <source>
        <strain evidence="2 3">PI-S10-A1B</strain>
    </source>
</reference>
<dbReference type="Proteomes" id="UP000260680">
    <property type="component" value="Unassembled WGS sequence"/>
</dbReference>
<dbReference type="InterPro" id="IPR029479">
    <property type="entry name" value="Nitroreductase"/>
</dbReference>
<dbReference type="AlphaFoldDB" id="A0A3E2N7E6"/>
<dbReference type="InterPro" id="IPR020051">
    <property type="entry name" value="SagB-type_dehydrogenase"/>
</dbReference>